<dbReference type="AlphaFoldDB" id="A2SCV2"/>
<dbReference type="EMBL" id="CP000555">
    <property type="protein sequence ID" value="ABM93391.1"/>
    <property type="molecule type" value="Genomic_DNA"/>
</dbReference>
<dbReference type="STRING" id="420662.Mpe_A0429"/>
<protein>
    <recommendedName>
        <fullName evidence="3">DUF1631 domain-containing protein</fullName>
    </recommendedName>
</protein>
<reference evidence="1 2" key="1">
    <citation type="journal article" date="2007" name="J. Bacteriol.">
        <title>Whole-genome analysis of the methyl tert-butyl ether-degrading beta-proteobacterium Methylibium petroleiphilum PM1.</title>
        <authorList>
            <person name="Kane S.R."/>
            <person name="Chakicherla A.Y."/>
            <person name="Chain P.S.G."/>
            <person name="Schmidt R."/>
            <person name="Shin M.W."/>
            <person name="Legler T.C."/>
            <person name="Scow K.M."/>
            <person name="Larimer F.W."/>
            <person name="Lucas S.M."/>
            <person name="Richardson P.M."/>
            <person name="Hristova K.R."/>
        </authorList>
    </citation>
    <scope>NUCLEOTIDE SEQUENCE [LARGE SCALE GENOMIC DNA]</scope>
    <source>
        <strain evidence="2">ATCC BAA-1232 / LMG 22953 / PM1</strain>
    </source>
</reference>
<accession>A2SCV2</accession>
<dbReference type="InterPro" id="IPR012434">
    <property type="entry name" value="DUF1631"/>
</dbReference>
<evidence type="ECO:0000313" key="2">
    <source>
        <dbReference type="Proteomes" id="UP000000366"/>
    </source>
</evidence>
<dbReference type="KEGG" id="mpt:Mpe_A0429"/>
<dbReference type="RefSeq" id="WP_011828029.1">
    <property type="nucleotide sequence ID" value="NC_008825.1"/>
</dbReference>
<name>A2SCV2_METPP</name>
<dbReference type="eggNOG" id="COG1570">
    <property type="taxonomic scope" value="Bacteria"/>
</dbReference>
<proteinExistence type="predicted"/>
<evidence type="ECO:0008006" key="3">
    <source>
        <dbReference type="Google" id="ProtNLM"/>
    </source>
</evidence>
<sequence>MDVSPLLQRYLDSCLAEVPRWMSRVANEALQALHAPTTRSALRELPARPRDDAELALRHNHPLWARRVGELLGSRWRSEIEAGAPDAGATLSPRPAWSAEALTLVDEAEAEENIELLRAVQLVDHAAEHELHELQSRTATLRGQDAVRATSNLLRPELLVRAVWDASEVLGLGAPARKALMRASGEPLAQALKQVAIDAGRRLADWGVGQAAWKASSTPAARRVAPPNSGYDLTRPGALDSLRSRLSTRYANIDGATRAGPMDEADSLQQLDRNLVHVLARRPLGIQGADRLMARLPFLEAAGRHDDDREIMLLVAHLSGAVLDDALLPLPVRSTLASLQAPLLRVALREPRVLEDHSHPIWQMMIRLASHTAGFQDDDDPRLCALLLDVEVLFTRLQAATPAIAVHAQALTALDSLLVGELDAERREAAAPIAKLQAAARRVTMVEALRRQVRLELQDATSPWRIEGSTPARPAAAVVLDETLQHFLTGPWPEVLAHALINDGEQADTTRGLLAVVPDLLASLAPLRSEDDRRRLVAAVPGLVQRLQQGMARIATPPSQRDAVLATLMACHTDLLRPIGSAAVSLTPEEIVRRMREEELPDEPAPRTPAGDSMFDIATLDTVPAALMPEAPVAGARGWLQHLAVGTWCRLVARGDWTVARVLWVDESREHWLFSDAELGLTHGLTRRALERLADGGLAGPLEQRNLIERAVDALMAPPRGRDTTLG</sequence>
<evidence type="ECO:0000313" key="1">
    <source>
        <dbReference type="EMBL" id="ABM93391.1"/>
    </source>
</evidence>
<keyword evidence="2" id="KW-1185">Reference proteome</keyword>
<dbReference type="Pfam" id="PF07793">
    <property type="entry name" value="DUF1631"/>
    <property type="match status" value="2"/>
</dbReference>
<gene>
    <name evidence="1" type="ordered locus">Mpe_A0429</name>
</gene>
<dbReference type="Proteomes" id="UP000000366">
    <property type="component" value="Chromosome"/>
</dbReference>
<organism evidence="1 2">
    <name type="scientific">Methylibium petroleiphilum (strain ATCC BAA-1232 / LMG 22953 / PM1)</name>
    <dbReference type="NCBI Taxonomy" id="420662"/>
    <lineage>
        <taxon>Bacteria</taxon>
        <taxon>Pseudomonadati</taxon>
        <taxon>Pseudomonadota</taxon>
        <taxon>Betaproteobacteria</taxon>
        <taxon>Burkholderiales</taxon>
        <taxon>Sphaerotilaceae</taxon>
        <taxon>Methylibium</taxon>
    </lineage>
</organism>
<dbReference type="HOGENOM" id="CLU_391673_0_0_4"/>